<dbReference type="AlphaFoldDB" id="A0A4U0XSW0"/>
<keyword evidence="2" id="KW-1185">Reference proteome</keyword>
<evidence type="ECO:0000313" key="1">
    <source>
        <dbReference type="EMBL" id="TKA78483.1"/>
    </source>
</evidence>
<gene>
    <name evidence="1" type="ORF">B0A49_01473</name>
</gene>
<comment type="caution">
    <text evidence="1">The sequence shown here is derived from an EMBL/GenBank/DDBJ whole genome shotgun (WGS) entry which is preliminary data.</text>
</comment>
<dbReference type="EMBL" id="NAJN01000140">
    <property type="protein sequence ID" value="TKA78483.1"/>
    <property type="molecule type" value="Genomic_DNA"/>
</dbReference>
<sequence>MDPNTSTREQFTQYLLSQPIPSHAAPVWREVVENLKALLDKLAHHPAMSPNLQQTYMTPAASKNRVYFVWDFVGRTLGMLYAVDPSVQRLSTAKKELWEGAQGRASFSGMLITNALPGALNEMTEAAYPDQEGAHPEFGDDIIAIARRLSGS</sequence>
<accession>A0A4U0XSW0</accession>
<organism evidence="1 2">
    <name type="scientific">Cryomyces minteri</name>
    <dbReference type="NCBI Taxonomy" id="331657"/>
    <lineage>
        <taxon>Eukaryota</taxon>
        <taxon>Fungi</taxon>
        <taxon>Dikarya</taxon>
        <taxon>Ascomycota</taxon>
        <taxon>Pezizomycotina</taxon>
        <taxon>Dothideomycetes</taxon>
        <taxon>Dothideomycetes incertae sedis</taxon>
        <taxon>Cryomyces</taxon>
    </lineage>
</organism>
<dbReference type="OrthoDB" id="5282002at2759"/>
<reference evidence="1 2" key="1">
    <citation type="submission" date="2017-03" db="EMBL/GenBank/DDBJ databases">
        <title>Genomes of endolithic fungi from Antarctica.</title>
        <authorList>
            <person name="Coleine C."/>
            <person name="Masonjones S."/>
            <person name="Stajich J.E."/>
        </authorList>
    </citation>
    <scope>NUCLEOTIDE SEQUENCE [LARGE SCALE GENOMIC DNA]</scope>
    <source>
        <strain evidence="1 2">CCFEE 5187</strain>
    </source>
</reference>
<evidence type="ECO:0000313" key="2">
    <source>
        <dbReference type="Proteomes" id="UP000308768"/>
    </source>
</evidence>
<protein>
    <submittedName>
        <fullName evidence="1">Uncharacterized protein</fullName>
    </submittedName>
</protein>
<name>A0A4U0XSW0_9PEZI</name>
<dbReference type="Proteomes" id="UP000308768">
    <property type="component" value="Unassembled WGS sequence"/>
</dbReference>
<proteinExistence type="predicted"/>